<dbReference type="InterPro" id="IPR023549">
    <property type="entry name" value="Subtilisin_inhibitor"/>
</dbReference>
<evidence type="ECO:0000256" key="2">
    <source>
        <dbReference type="ARBA" id="ARBA00010472"/>
    </source>
</evidence>
<feature type="region of interest" description="Disordered" evidence="9">
    <location>
        <begin position="25"/>
        <end position="52"/>
    </location>
</feature>
<dbReference type="PROSITE" id="PS00999">
    <property type="entry name" value="SSI"/>
    <property type="match status" value="1"/>
</dbReference>
<evidence type="ECO:0000256" key="9">
    <source>
        <dbReference type="SAM" id="MobiDB-lite"/>
    </source>
</evidence>
<comment type="subunit">
    <text evidence="3">Homodimer.</text>
</comment>
<dbReference type="Pfam" id="PF00720">
    <property type="entry name" value="SSI"/>
    <property type="match status" value="1"/>
</dbReference>
<keyword evidence="13" id="KW-1185">Reference proteome</keyword>
<comment type="subcellular location">
    <subcellularLocation>
        <location evidence="1">Secreted</location>
    </subcellularLocation>
</comment>
<dbReference type="InterPro" id="IPR020054">
    <property type="entry name" value="Prot_inh_SSI_I16_CS"/>
</dbReference>
<keyword evidence="7" id="KW-1015">Disulfide bond</keyword>
<dbReference type="Proteomes" id="UP001500683">
    <property type="component" value="Unassembled WGS sequence"/>
</dbReference>
<dbReference type="EMBL" id="BAAAZG010000006">
    <property type="protein sequence ID" value="GAA4063115.1"/>
    <property type="molecule type" value="Genomic_DNA"/>
</dbReference>
<evidence type="ECO:0000313" key="13">
    <source>
        <dbReference type="Proteomes" id="UP001500683"/>
    </source>
</evidence>
<evidence type="ECO:0000256" key="3">
    <source>
        <dbReference type="ARBA" id="ARBA00011738"/>
    </source>
</evidence>
<evidence type="ECO:0000256" key="5">
    <source>
        <dbReference type="ARBA" id="ARBA00022690"/>
    </source>
</evidence>
<keyword evidence="5 8" id="KW-0646">Protease inhibitor</keyword>
<dbReference type="SUPFAM" id="SSF55399">
    <property type="entry name" value="Subtilisin inhibitor"/>
    <property type="match status" value="1"/>
</dbReference>
<name>A0ABP7VAI5_9ACTN</name>
<proteinExistence type="inferred from homology"/>
<keyword evidence="4" id="KW-0964">Secreted</keyword>
<dbReference type="Gene3D" id="3.30.350.10">
    <property type="entry name" value="Subtilisin inhibitor-like"/>
    <property type="match status" value="1"/>
</dbReference>
<evidence type="ECO:0000256" key="10">
    <source>
        <dbReference type="SAM" id="SignalP"/>
    </source>
</evidence>
<keyword evidence="10" id="KW-0732">Signal</keyword>
<protein>
    <recommendedName>
        <fullName evidence="11">Subtilisin inhibitor domain-containing protein</fullName>
    </recommendedName>
</protein>
<evidence type="ECO:0000313" key="12">
    <source>
        <dbReference type="EMBL" id="GAA4063115.1"/>
    </source>
</evidence>
<comment type="similarity">
    <text evidence="2 8">Belongs to the protease inhibitor I16 (SSI) family.</text>
</comment>
<dbReference type="InterPro" id="IPR036819">
    <property type="entry name" value="Subtilisin_inhibitor-like_sf"/>
</dbReference>
<reference evidence="13" key="1">
    <citation type="journal article" date="2019" name="Int. J. Syst. Evol. Microbiol.">
        <title>The Global Catalogue of Microorganisms (GCM) 10K type strain sequencing project: providing services to taxonomists for standard genome sequencing and annotation.</title>
        <authorList>
            <consortium name="The Broad Institute Genomics Platform"/>
            <consortium name="The Broad Institute Genome Sequencing Center for Infectious Disease"/>
            <person name="Wu L."/>
            <person name="Ma J."/>
        </authorList>
    </citation>
    <scope>NUCLEOTIDE SEQUENCE [LARGE SCALE GENOMIC DNA]</scope>
    <source>
        <strain evidence="13">JCM 16702</strain>
    </source>
</reference>
<comment type="caution">
    <text evidence="12">The sequence shown here is derived from an EMBL/GenBank/DDBJ whole genome shotgun (WGS) entry which is preliminary data.</text>
</comment>
<dbReference type="PRINTS" id="PR00294">
    <property type="entry name" value="SSBTLNINHBTR"/>
</dbReference>
<evidence type="ECO:0000259" key="11">
    <source>
        <dbReference type="Pfam" id="PF00720"/>
    </source>
</evidence>
<feature type="domain" description="Subtilisin inhibitor" evidence="11">
    <location>
        <begin position="53"/>
        <end position="136"/>
    </location>
</feature>
<sequence length="150" mass="15710">MPHLVATALAGAALAVLPVMPATAEQTADHTTDQTTDHTSDQTAAQRGGVRGQLRLTLTYPGQSTSGTRTVTLRCEPHGGSHPSAAKACAELGRRGGNPAREADDTVCTMIYSPVVASAKGTWGGRPVDFRKEYPNDCVLRSQTGSVFAF</sequence>
<gene>
    <name evidence="12" type="ORF">GCM10022214_15650</name>
</gene>
<accession>A0ABP7VAI5</accession>
<organism evidence="12 13">
    <name type="scientific">Actinomadura miaoliensis</name>
    <dbReference type="NCBI Taxonomy" id="430685"/>
    <lineage>
        <taxon>Bacteria</taxon>
        <taxon>Bacillati</taxon>
        <taxon>Actinomycetota</taxon>
        <taxon>Actinomycetes</taxon>
        <taxon>Streptosporangiales</taxon>
        <taxon>Thermomonosporaceae</taxon>
        <taxon>Actinomadura</taxon>
    </lineage>
</organism>
<evidence type="ECO:0000256" key="7">
    <source>
        <dbReference type="ARBA" id="ARBA00023157"/>
    </source>
</evidence>
<dbReference type="InterPro" id="IPR000691">
    <property type="entry name" value="Prot_inh_I16_SSI"/>
</dbReference>
<keyword evidence="6 8" id="KW-0722">Serine protease inhibitor</keyword>
<evidence type="ECO:0000256" key="8">
    <source>
        <dbReference type="RuleBase" id="RU003471"/>
    </source>
</evidence>
<feature type="chain" id="PRO_5045591997" description="Subtilisin inhibitor domain-containing protein" evidence="10">
    <location>
        <begin position="25"/>
        <end position="150"/>
    </location>
</feature>
<evidence type="ECO:0000256" key="4">
    <source>
        <dbReference type="ARBA" id="ARBA00022525"/>
    </source>
</evidence>
<feature type="compositionally biased region" description="Basic and acidic residues" evidence="9">
    <location>
        <begin position="27"/>
        <end position="40"/>
    </location>
</feature>
<dbReference type="RefSeq" id="WP_344942953.1">
    <property type="nucleotide sequence ID" value="NZ_BAAAZG010000006.1"/>
</dbReference>
<evidence type="ECO:0000256" key="1">
    <source>
        <dbReference type="ARBA" id="ARBA00004613"/>
    </source>
</evidence>
<feature type="signal peptide" evidence="10">
    <location>
        <begin position="1"/>
        <end position="24"/>
    </location>
</feature>
<evidence type="ECO:0000256" key="6">
    <source>
        <dbReference type="ARBA" id="ARBA00022900"/>
    </source>
</evidence>